<gene>
    <name evidence="3" type="ORF">MKW98_017954</name>
</gene>
<keyword evidence="1" id="KW-0812">Transmembrane</keyword>
<proteinExistence type="predicted"/>
<dbReference type="AlphaFoldDB" id="A0AAD4TFB8"/>
<evidence type="ECO:0000313" key="4">
    <source>
        <dbReference type="Proteomes" id="UP001202328"/>
    </source>
</evidence>
<dbReference type="Proteomes" id="UP001202328">
    <property type="component" value="Unassembled WGS sequence"/>
</dbReference>
<organism evidence="3 4">
    <name type="scientific">Papaver atlanticum</name>
    <dbReference type="NCBI Taxonomy" id="357466"/>
    <lineage>
        <taxon>Eukaryota</taxon>
        <taxon>Viridiplantae</taxon>
        <taxon>Streptophyta</taxon>
        <taxon>Embryophyta</taxon>
        <taxon>Tracheophyta</taxon>
        <taxon>Spermatophyta</taxon>
        <taxon>Magnoliopsida</taxon>
        <taxon>Ranunculales</taxon>
        <taxon>Papaveraceae</taxon>
        <taxon>Papaveroideae</taxon>
        <taxon>Papaver</taxon>
    </lineage>
</organism>
<feature type="non-terminal residue" evidence="3">
    <location>
        <position position="220"/>
    </location>
</feature>
<comment type="caution">
    <text evidence="3">The sequence shown here is derived from an EMBL/GenBank/DDBJ whole genome shotgun (WGS) entry which is preliminary data.</text>
</comment>
<keyword evidence="4" id="KW-1185">Reference proteome</keyword>
<sequence length="220" mass="23899">MGILNFSSCTYEIIFVILNFVVGMNIFFAYSQPAPTRTSCPLDFQVSFFGNISSCEGGDWGGFLPSNCCGVAFDVYLHALGQAASNTGQIFLDGGDQTKCVTSLKSFDGNVTGCGFERLTRGGGGCSQFSMADVESNLGHESTSLENDCTYSSNDEQDWNQVCSNCMKSWEDMKGSSKHGGEVEKTESDVCRFAVLVSLISKRIADRRWAQSVYRCLGAL</sequence>
<evidence type="ECO:0000259" key="2">
    <source>
        <dbReference type="Pfam" id="PF19160"/>
    </source>
</evidence>
<feature type="domain" description="SPARK" evidence="2">
    <location>
        <begin position="36"/>
        <end position="181"/>
    </location>
</feature>
<protein>
    <recommendedName>
        <fullName evidence="2">SPARK domain-containing protein</fullName>
    </recommendedName>
</protein>
<dbReference type="EMBL" id="JAJJMB010002020">
    <property type="protein sequence ID" value="KAI3954130.1"/>
    <property type="molecule type" value="Genomic_DNA"/>
</dbReference>
<dbReference type="Pfam" id="PF19160">
    <property type="entry name" value="SPARK"/>
    <property type="match status" value="1"/>
</dbReference>
<name>A0AAD4TFB8_9MAGN</name>
<accession>A0AAD4TFB8</accession>
<evidence type="ECO:0000313" key="3">
    <source>
        <dbReference type="EMBL" id="KAI3954130.1"/>
    </source>
</evidence>
<reference evidence="3" key="1">
    <citation type="submission" date="2022-04" db="EMBL/GenBank/DDBJ databases">
        <title>A functionally conserved STORR gene fusion in Papaver species that diverged 16.8 million years ago.</title>
        <authorList>
            <person name="Catania T."/>
        </authorList>
    </citation>
    <scope>NUCLEOTIDE SEQUENCE</scope>
    <source>
        <strain evidence="3">S-188037</strain>
    </source>
</reference>
<evidence type="ECO:0000256" key="1">
    <source>
        <dbReference type="SAM" id="Phobius"/>
    </source>
</evidence>
<dbReference type="InterPro" id="IPR043891">
    <property type="entry name" value="SPARK"/>
</dbReference>
<keyword evidence="1" id="KW-0472">Membrane</keyword>
<keyword evidence="1" id="KW-1133">Transmembrane helix</keyword>
<feature type="transmembrane region" description="Helical" evidence="1">
    <location>
        <begin position="12"/>
        <end position="30"/>
    </location>
</feature>